<evidence type="ECO:0000256" key="1">
    <source>
        <dbReference type="ARBA" id="ARBA00022559"/>
    </source>
</evidence>
<dbReference type="SUPFAM" id="SSF52833">
    <property type="entry name" value="Thioredoxin-like"/>
    <property type="match status" value="1"/>
</dbReference>
<feature type="domain" description="Thioredoxin" evidence="6">
    <location>
        <begin position="5"/>
        <end position="154"/>
    </location>
</feature>
<dbReference type="AlphaFoldDB" id="A0A285GP76"/>
<dbReference type="Pfam" id="PF00578">
    <property type="entry name" value="AhpC-TSA"/>
    <property type="match status" value="1"/>
</dbReference>
<sequence length="154" mass="17609">MGEVIKVGTEVEDYTFKTQYDKEIKLSDFRGKKVLLSFHPLAWTGICANQMSALEENYDKLKELNTVPLGLSIDSIYTKKAWGDHLGIEKLLMPADFWPHGDFAQKMGIFRDEDGFSERANIILDEEGKVIFTKVYEIGNLPDLNEVLDFLKDN</sequence>
<evidence type="ECO:0000256" key="5">
    <source>
        <dbReference type="PIRSR" id="PIRSR000239-1"/>
    </source>
</evidence>
<dbReference type="STRING" id="1413210.U472_08755"/>
<dbReference type="EMBL" id="OBDZ01000009">
    <property type="protein sequence ID" value="SNY25004.1"/>
    <property type="molecule type" value="Genomic_DNA"/>
</dbReference>
<keyword evidence="8" id="KW-1185">Reference proteome</keyword>
<evidence type="ECO:0000313" key="7">
    <source>
        <dbReference type="EMBL" id="SNY25004.1"/>
    </source>
</evidence>
<dbReference type="Proteomes" id="UP000219573">
    <property type="component" value="Unassembled WGS sequence"/>
</dbReference>
<dbReference type="RefSeq" id="WP_172431860.1">
    <property type="nucleotide sequence ID" value="NZ_OBDZ01000009.1"/>
</dbReference>
<dbReference type="PIRSF" id="PIRSF000239">
    <property type="entry name" value="AHPC"/>
    <property type="match status" value="1"/>
</dbReference>
<accession>A0A285GP76</accession>
<dbReference type="InterPro" id="IPR000866">
    <property type="entry name" value="AhpC/TSA"/>
</dbReference>
<keyword evidence="1" id="KW-0575">Peroxidase</keyword>
<feature type="active site" description="Cysteine sulfenic acid (-SOH) intermediate; for peroxidase activity" evidence="5">
    <location>
        <position position="47"/>
    </location>
</feature>
<evidence type="ECO:0000259" key="6">
    <source>
        <dbReference type="PROSITE" id="PS51352"/>
    </source>
</evidence>
<name>A0A285GP76_9FIRM</name>
<evidence type="ECO:0000256" key="4">
    <source>
        <dbReference type="ARBA" id="ARBA00023284"/>
    </source>
</evidence>
<dbReference type="InterPro" id="IPR036249">
    <property type="entry name" value="Thioredoxin-like_sf"/>
</dbReference>
<dbReference type="PROSITE" id="PS51352">
    <property type="entry name" value="THIOREDOXIN_2"/>
    <property type="match status" value="1"/>
</dbReference>
<dbReference type="PANTHER" id="PTHR43110:SF1">
    <property type="entry name" value="THIOL PEROXIDASE"/>
    <property type="match status" value="1"/>
</dbReference>
<organism evidence="7 8">
    <name type="scientific">Orenia metallireducens</name>
    <dbReference type="NCBI Taxonomy" id="1413210"/>
    <lineage>
        <taxon>Bacteria</taxon>
        <taxon>Bacillati</taxon>
        <taxon>Bacillota</taxon>
        <taxon>Clostridia</taxon>
        <taxon>Halanaerobiales</taxon>
        <taxon>Halobacteroidaceae</taxon>
        <taxon>Orenia</taxon>
    </lineage>
</organism>
<protein>
    <submittedName>
        <fullName evidence="7">Peroxiredoxin</fullName>
    </submittedName>
</protein>
<keyword evidence="4" id="KW-0676">Redox-active center</keyword>
<evidence type="ECO:0000256" key="3">
    <source>
        <dbReference type="ARBA" id="ARBA00023002"/>
    </source>
</evidence>
<dbReference type="Gene3D" id="3.40.30.10">
    <property type="entry name" value="Glutaredoxin"/>
    <property type="match status" value="1"/>
</dbReference>
<keyword evidence="2" id="KW-0049">Antioxidant</keyword>
<dbReference type="InterPro" id="IPR050455">
    <property type="entry name" value="Tpx_Peroxidase_subfamily"/>
</dbReference>
<dbReference type="InterPro" id="IPR013766">
    <property type="entry name" value="Thioredoxin_domain"/>
</dbReference>
<dbReference type="GO" id="GO:0004601">
    <property type="term" value="F:peroxidase activity"/>
    <property type="evidence" value="ECO:0007669"/>
    <property type="project" value="UniProtKB-KW"/>
</dbReference>
<evidence type="ECO:0000256" key="2">
    <source>
        <dbReference type="ARBA" id="ARBA00022862"/>
    </source>
</evidence>
<keyword evidence="3" id="KW-0560">Oxidoreductase</keyword>
<dbReference type="PANTHER" id="PTHR43110">
    <property type="entry name" value="THIOL PEROXIDASE"/>
    <property type="match status" value="1"/>
</dbReference>
<evidence type="ECO:0000313" key="8">
    <source>
        <dbReference type="Proteomes" id="UP000219573"/>
    </source>
</evidence>
<proteinExistence type="predicted"/>
<gene>
    <name evidence="7" type="ORF">SAMN06265827_10917</name>
</gene>
<dbReference type="InterPro" id="IPR024706">
    <property type="entry name" value="Peroxiredoxin_AhpC-typ"/>
</dbReference>
<reference evidence="8" key="1">
    <citation type="submission" date="2017-09" db="EMBL/GenBank/DDBJ databases">
        <authorList>
            <person name="Varghese N."/>
            <person name="Submissions S."/>
        </authorList>
    </citation>
    <scope>NUCLEOTIDE SEQUENCE [LARGE SCALE GENOMIC DNA]</scope>
    <source>
        <strain evidence="8">MSL47</strain>
    </source>
</reference>